<dbReference type="Pfam" id="PF07831">
    <property type="entry name" value="PYNP_C"/>
    <property type="match status" value="1"/>
</dbReference>
<dbReference type="OrthoDB" id="9763887at2"/>
<dbReference type="SMART" id="SM00941">
    <property type="entry name" value="PYNP_C"/>
    <property type="match status" value="1"/>
</dbReference>
<dbReference type="SUPFAM" id="SSF52418">
    <property type="entry name" value="Nucleoside phosphorylase/phosphoribosyltransferase catalytic domain"/>
    <property type="match status" value="1"/>
</dbReference>
<dbReference type="GO" id="GO:0005829">
    <property type="term" value="C:cytosol"/>
    <property type="evidence" value="ECO:0007669"/>
    <property type="project" value="TreeGrafter"/>
</dbReference>
<dbReference type="Gene3D" id="1.20.970.10">
    <property type="entry name" value="Transferase, Pyrimidine Nucleoside Phosphorylase, Chain C"/>
    <property type="match status" value="1"/>
</dbReference>
<dbReference type="FunFam" id="3.40.1030.10:FF:000003">
    <property type="entry name" value="Pyrimidine-nucleoside phosphorylase"/>
    <property type="match status" value="1"/>
</dbReference>
<dbReference type="PANTHER" id="PTHR10515:SF0">
    <property type="entry name" value="THYMIDINE PHOSPHORYLASE"/>
    <property type="match status" value="1"/>
</dbReference>
<evidence type="ECO:0000259" key="8">
    <source>
        <dbReference type="SMART" id="SM00941"/>
    </source>
</evidence>
<dbReference type="HOGENOM" id="CLU_025040_0_1_5"/>
<dbReference type="KEGG" id="mey:TM49_09215"/>
<gene>
    <name evidence="7" type="primary">deoA</name>
    <name evidence="9" type="ORF">TM49_09215</name>
</gene>
<protein>
    <recommendedName>
        <fullName evidence="3 7">Thymidine phosphorylase</fullName>
        <ecNumber evidence="3 7">2.4.2.4</ecNumber>
    </recommendedName>
    <alternativeName>
        <fullName evidence="7">TdRPase</fullName>
    </alternativeName>
</protein>
<dbReference type="STRING" id="1486262.TM49_09215"/>
<comment type="pathway">
    <text evidence="7">Pyrimidine metabolism; dTMP biosynthesis via salvage pathway; dTMP from thymine: step 1/2.</text>
</comment>
<dbReference type="Pfam" id="PF02885">
    <property type="entry name" value="Glycos_trans_3N"/>
    <property type="match status" value="1"/>
</dbReference>
<evidence type="ECO:0000313" key="10">
    <source>
        <dbReference type="Proteomes" id="UP000032611"/>
    </source>
</evidence>
<dbReference type="InterPro" id="IPR017872">
    <property type="entry name" value="Pyrmidine_PPase_CS"/>
</dbReference>
<evidence type="ECO:0000256" key="4">
    <source>
        <dbReference type="ARBA" id="ARBA00022676"/>
    </source>
</evidence>
<dbReference type="InterPro" id="IPR017459">
    <property type="entry name" value="Glycosyl_Trfase_fam3_N_dom"/>
</dbReference>
<dbReference type="AlphaFoldDB" id="A0A0D5LNK2"/>
<dbReference type="GO" id="GO:0004645">
    <property type="term" value="F:1,4-alpha-oligoglucan phosphorylase activity"/>
    <property type="evidence" value="ECO:0007669"/>
    <property type="project" value="InterPro"/>
</dbReference>
<dbReference type="SUPFAM" id="SSF47648">
    <property type="entry name" value="Nucleoside phosphorylase/phosphoribosyltransferase N-terminal domain"/>
    <property type="match status" value="1"/>
</dbReference>
<organism evidence="9 10">
    <name type="scientific">Martelella endophytica</name>
    <dbReference type="NCBI Taxonomy" id="1486262"/>
    <lineage>
        <taxon>Bacteria</taxon>
        <taxon>Pseudomonadati</taxon>
        <taxon>Pseudomonadota</taxon>
        <taxon>Alphaproteobacteria</taxon>
        <taxon>Hyphomicrobiales</taxon>
        <taxon>Aurantimonadaceae</taxon>
        <taxon>Martelella</taxon>
    </lineage>
</organism>
<dbReference type="PANTHER" id="PTHR10515">
    <property type="entry name" value="THYMIDINE PHOSPHORYLASE"/>
    <property type="match status" value="1"/>
</dbReference>
<sequence>MLAQEIIRKKRDGQLLSRAEISDFVTALSDGSLTESQAAAFAMAVFFRGMDEDETVALTLAMRDSGRVLSWNDLGRPVADKHSTGGIGDNVSLMLAPIAAACGLAVPMISGRGLGPTGGTLDKLESIPGYTVNPDEETLARTMREAGTAIIGQSGALAPADKRLYAIRDVTATVESMPLIVSSILSKKLAAGLQTLVLDVKYGSGAFMRDPDDAQALARLLVKVANDAGLPTTALVTDMNEPLADAVGNALEVDNALAFLRGEKAGTRLEAIVLATAAEMIGNAEGSSHGQAFSRAREVLSSGKALETFGRMVAGLGGPADFTDRSEKYRVAAPVIRPVEAPCAGYIAAMDARAIGVSVVSLGGGRRKPDDTIDHRVGYSGLKPIGSKVDAGEPLGFVHAANEDDARAAISAMVAATAFADTAPPDRPLILERITG</sequence>
<dbReference type="InterPro" id="IPR036566">
    <property type="entry name" value="PYNP-like_C_sf"/>
</dbReference>
<dbReference type="EMBL" id="CP010803">
    <property type="protein sequence ID" value="AJY45824.1"/>
    <property type="molecule type" value="Genomic_DNA"/>
</dbReference>
<dbReference type="InterPro" id="IPR018090">
    <property type="entry name" value="Pyrmidine_PPas_bac/euk"/>
</dbReference>
<evidence type="ECO:0000313" key="9">
    <source>
        <dbReference type="EMBL" id="AJY45824.1"/>
    </source>
</evidence>
<dbReference type="PIRSF" id="PIRSF000478">
    <property type="entry name" value="TP_PyNP"/>
    <property type="match status" value="1"/>
</dbReference>
<dbReference type="Pfam" id="PF00591">
    <property type="entry name" value="Glycos_transf_3"/>
    <property type="match status" value="1"/>
</dbReference>
<dbReference type="InterPro" id="IPR000312">
    <property type="entry name" value="Glycosyl_Trfase_fam3"/>
</dbReference>
<dbReference type="GO" id="GO:0009032">
    <property type="term" value="F:thymidine phosphorylase activity"/>
    <property type="evidence" value="ECO:0007669"/>
    <property type="project" value="UniProtKB-UniRule"/>
</dbReference>
<dbReference type="PROSITE" id="PS00647">
    <property type="entry name" value="THYMID_PHOSPHORYLASE"/>
    <property type="match status" value="1"/>
</dbReference>
<evidence type="ECO:0000256" key="3">
    <source>
        <dbReference type="ARBA" id="ARBA00011892"/>
    </source>
</evidence>
<dbReference type="InterPro" id="IPR013102">
    <property type="entry name" value="PYNP_C"/>
</dbReference>
<dbReference type="PATRIC" id="fig|1486262.3.peg.1906"/>
<dbReference type="InterPro" id="IPR035902">
    <property type="entry name" value="Nuc_phospho_transferase"/>
</dbReference>
<dbReference type="Proteomes" id="UP000032611">
    <property type="component" value="Chromosome"/>
</dbReference>
<feature type="domain" description="Pyrimidine nucleoside phosphorylase C-terminal" evidence="8">
    <location>
        <begin position="346"/>
        <end position="420"/>
    </location>
</feature>
<evidence type="ECO:0000256" key="2">
    <source>
        <dbReference type="ARBA" id="ARBA00011738"/>
    </source>
</evidence>
<comment type="subunit">
    <text evidence="2 7">Homodimer.</text>
</comment>
<dbReference type="UniPathway" id="UPA00578">
    <property type="reaction ID" value="UER00638"/>
</dbReference>
<comment type="function">
    <text evidence="7">The enzymes which catalyze the reversible phosphorolysis of pyrimidine nucleosides are involved in the degradation of these compounds and in their utilization as carbon and energy sources, or in the rescue of pyrimidine bases for nucleotide synthesis.</text>
</comment>
<dbReference type="EC" id="2.4.2.4" evidence="3 7"/>
<evidence type="ECO:0000256" key="6">
    <source>
        <dbReference type="ARBA" id="ARBA00048550"/>
    </source>
</evidence>
<dbReference type="SUPFAM" id="SSF54680">
    <property type="entry name" value="Pyrimidine nucleoside phosphorylase C-terminal domain"/>
    <property type="match status" value="1"/>
</dbReference>
<dbReference type="NCBIfam" id="TIGR02644">
    <property type="entry name" value="Y_phosphoryl"/>
    <property type="match status" value="1"/>
</dbReference>
<proteinExistence type="inferred from homology"/>
<dbReference type="GO" id="GO:0046104">
    <property type="term" value="P:thymidine metabolic process"/>
    <property type="evidence" value="ECO:0007669"/>
    <property type="project" value="UniProtKB-UniRule"/>
</dbReference>
<dbReference type="RefSeq" id="WP_045680740.1">
    <property type="nucleotide sequence ID" value="NZ_CP010803.1"/>
</dbReference>
<reference evidence="9 10" key="1">
    <citation type="journal article" date="2015" name="Genome Announc.">
        <title>Complete genome sequence of Martelella endophytica YC6887, which has antifungal activity associated with a halophyte.</title>
        <authorList>
            <person name="Khan A."/>
            <person name="Khan H."/>
            <person name="Chung E.J."/>
            <person name="Hossain M.T."/>
            <person name="Chung Y.R."/>
        </authorList>
    </citation>
    <scope>NUCLEOTIDE SEQUENCE [LARGE SCALE GENOMIC DNA]</scope>
    <source>
        <strain evidence="9">YC6887</strain>
    </source>
</reference>
<dbReference type="GO" id="GO:0006206">
    <property type="term" value="P:pyrimidine nucleobase metabolic process"/>
    <property type="evidence" value="ECO:0007669"/>
    <property type="project" value="InterPro"/>
</dbReference>
<keyword evidence="5 7" id="KW-0808">Transferase</keyword>
<dbReference type="InterPro" id="IPR013465">
    <property type="entry name" value="Thymidine_Pase"/>
</dbReference>
<keyword evidence="10" id="KW-1185">Reference proteome</keyword>
<evidence type="ECO:0000256" key="5">
    <source>
        <dbReference type="ARBA" id="ARBA00022679"/>
    </source>
</evidence>
<comment type="catalytic activity">
    <reaction evidence="6 7">
        <text>thymidine + phosphate = 2-deoxy-alpha-D-ribose 1-phosphate + thymine</text>
        <dbReference type="Rhea" id="RHEA:16037"/>
        <dbReference type="ChEBI" id="CHEBI:17748"/>
        <dbReference type="ChEBI" id="CHEBI:17821"/>
        <dbReference type="ChEBI" id="CHEBI:43474"/>
        <dbReference type="ChEBI" id="CHEBI:57259"/>
        <dbReference type="EC" id="2.4.2.4"/>
    </reaction>
</comment>
<dbReference type="HAMAP" id="MF_01628">
    <property type="entry name" value="Thymid_phosp"/>
    <property type="match status" value="1"/>
</dbReference>
<name>A0A0D5LNK2_MAREN</name>
<comment type="similarity">
    <text evidence="1 7">Belongs to the thymidine/pyrimidine-nucleoside phosphorylase family.</text>
</comment>
<accession>A0A0D5LNK2</accession>
<keyword evidence="4 7" id="KW-0328">Glycosyltransferase</keyword>
<dbReference type="Gene3D" id="3.90.1170.30">
    <property type="entry name" value="Pyrimidine nucleoside phosphorylase-like, C-terminal domain"/>
    <property type="match status" value="1"/>
</dbReference>
<dbReference type="NCBIfam" id="TIGR02643">
    <property type="entry name" value="T_phosphoryl"/>
    <property type="match status" value="1"/>
</dbReference>
<dbReference type="Gene3D" id="3.40.1030.10">
    <property type="entry name" value="Nucleoside phosphorylase/phosphoribosyltransferase catalytic domain"/>
    <property type="match status" value="1"/>
</dbReference>
<evidence type="ECO:0000256" key="7">
    <source>
        <dbReference type="HAMAP-Rule" id="MF_01628"/>
    </source>
</evidence>
<evidence type="ECO:0000256" key="1">
    <source>
        <dbReference type="ARBA" id="ARBA00006915"/>
    </source>
</evidence>
<dbReference type="InterPro" id="IPR000053">
    <property type="entry name" value="Thymidine/pyrmidine_PPase"/>
</dbReference>
<dbReference type="InterPro" id="IPR036320">
    <property type="entry name" value="Glycosyl_Trfase_fam3_N_dom_sf"/>
</dbReference>
<dbReference type="NCBIfam" id="NF004490">
    <property type="entry name" value="PRK05820.1"/>
    <property type="match status" value="1"/>
</dbReference>